<keyword evidence="5" id="KW-1185">Reference proteome</keyword>
<comment type="caution">
    <text evidence="4">The sequence shown here is derived from an EMBL/GenBank/DDBJ whole genome shotgun (WGS) entry which is preliminary data.</text>
</comment>
<dbReference type="EMBL" id="CAKKLH010000278">
    <property type="protein sequence ID" value="CAH0107754.1"/>
    <property type="molecule type" value="Genomic_DNA"/>
</dbReference>
<evidence type="ECO:0000256" key="1">
    <source>
        <dbReference type="ARBA" id="ARBA00023235"/>
    </source>
</evidence>
<dbReference type="GO" id="GO:0036373">
    <property type="term" value="F:L-fucose mutarotase activity"/>
    <property type="evidence" value="ECO:0007669"/>
    <property type="project" value="UniProtKB-EC"/>
</dbReference>
<dbReference type="AlphaFoldDB" id="A0A8J2RQN9"/>
<reference evidence="4" key="1">
    <citation type="submission" date="2021-11" db="EMBL/GenBank/DDBJ databases">
        <authorList>
            <person name="Schell T."/>
        </authorList>
    </citation>
    <scope>NUCLEOTIDE SEQUENCE</scope>
    <source>
        <strain evidence="4">M5</strain>
    </source>
</reference>
<dbReference type="SUPFAM" id="SSF102546">
    <property type="entry name" value="RbsD-like"/>
    <property type="match status" value="1"/>
</dbReference>
<dbReference type="GO" id="GO:0042806">
    <property type="term" value="F:fucose binding"/>
    <property type="evidence" value="ECO:0007669"/>
    <property type="project" value="TreeGrafter"/>
</dbReference>
<dbReference type="Gene3D" id="3.40.1650.10">
    <property type="entry name" value="RbsD-like domain"/>
    <property type="match status" value="2"/>
</dbReference>
<organism evidence="4 5">
    <name type="scientific">Daphnia galeata</name>
    <dbReference type="NCBI Taxonomy" id="27404"/>
    <lineage>
        <taxon>Eukaryota</taxon>
        <taxon>Metazoa</taxon>
        <taxon>Ecdysozoa</taxon>
        <taxon>Arthropoda</taxon>
        <taxon>Crustacea</taxon>
        <taxon>Branchiopoda</taxon>
        <taxon>Diplostraca</taxon>
        <taxon>Cladocera</taxon>
        <taxon>Anomopoda</taxon>
        <taxon>Daphniidae</taxon>
        <taxon>Daphnia</taxon>
    </lineage>
</organism>
<evidence type="ECO:0000313" key="5">
    <source>
        <dbReference type="Proteomes" id="UP000789390"/>
    </source>
</evidence>
<comment type="catalytic activity">
    <reaction evidence="2">
        <text>alpha-L-fucose = beta-L-fucose</text>
        <dbReference type="Rhea" id="RHEA:25580"/>
        <dbReference type="ChEBI" id="CHEBI:42548"/>
        <dbReference type="ChEBI" id="CHEBI:42589"/>
        <dbReference type="EC" id="5.1.3.29"/>
    </reaction>
</comment>
<evidence type="ECO:0000256" key="2">
    <source>
        <dbReference type="ARBA" id="ARBA00036324"/>
    </source>
</evidence>
<dbReference type="PANTHER" id="PTHR31690:SF4">
    <property type="entry name" value="FUCOSE MUTAROTASE"/>
    <property type="match status" value="1"/>
</dbReference>
<proteinExistence type="predicted"/>
<keyword evidence="1" id="KW-0413">Isomerase</keyword>
<evidence type="ECO:0000256" key="3">
    <source>
        <dbReference type="ARBA" id="ARBA00038859"/>
    </source>
</evidence>
<dbReference type="EC" id="5.1.3.29" evidence="3"/>
<accession>A0A8J2RQN9</accession>
<dbReference type="GO" id="GO:0006004">
    <property type="term" value="P:fucose metabolic process"/>
    <property type="evidence" value="ECO:0007669"/>
    <property type="project" value="TreeGrafter"/>
</dbReference>
<evidence type="ECO:0000313" key="4">
    <source>
        <dbReference type="EMBL" id="CAH0107754.1"/>
    </source>
</evidence>
<dbReference type="InterPro" id="IPR007721">
    <property type="entry name" value="RbsD_FucU"/>
</dbReference>
<dbReference type="InterPro" id="IPR023750">
    <property type="entry name" value="RbsD-like_sf"/>
</dbReference>
<dbReference type="OrthoDB" id="10011710at2759"/>
<sequence length="178" mass="19607">MGRLKGISPLLSPDLLHTLSSMGHGDELVMMDPREEEGGVDVLADANFPTASMCKDGAKQVRADGHSIPALLEAILTLMPLDTYCWSPVSVMDVTDKDRCRGLTDPPVWPQYKRLLKEAEQRDIPLQTMERFDFYDRARKAFAIVQTGETALYGNIILKMGVIAEDSQTEPPTAGKSA</sequence>
<dbReference type="PANTHER" id="PTHR31690">
    <property type="entry name" value="FUCOSE MUTAROTASE"/>
    <property type="match status" value="1"/>
</dbReference>
<dbReference type="InterPro" id="IPR050443">
    <property type="entry name" value="RbsD/FucU_mutarotase"/>
</dbReference>
<gene>
    <name evidence="4" type="ORF">DGAL_LOCUS11087</name>
</gene>
<protein>
    <recommendedName>
        <fullName evidence="3">L-fucose mutarotase</fullName>
        <ecNumber evidence="3">5.1.3.29</ecNumber>
    </recommendedName>
</protein>
<dbReference type="Pfam" id="PF05025">
    <property type="entry name" value="RbsD_FucU"/>
    <property type="match status" value="2"/>
</dbReference>
<name>A0A8J2RQN9_9CRUS</name>
<dbReference type="Proteomes" id="UP000789390">
    <property type="component" value="Unassembled WGS sequence"/>
</dbReference>